<gene>
    <name evidence="1" type="ORF">TREVI0001_2478</name>
</gene>
<dbReference type="STRING" id="596324.TREVI0001_2478"/>
<reference evidence="1 2" key="1">
    <citation type="submission" date="2009-07" db="EMBL/GenBank/DDBJ databases">
        <authorList>
            <person name="Madupu R."/>
            <person name="Sebastian Y."/>
            <person name="Durkin A.S."/>
            <person name="Torralba M."/>
            <person name="Methe B."/>
            <person name="Sutton G.G."/>
            <person name="Strausberg R.L."/>
            <person name="Nelson K.E."/>
        </authorList>
    </citation>
    <scope>NUCLEOTIDE SEQUENCE [LARGE SCALE GENOMIC DNA]</scope>
    <source>
        <strain evidence="1 2">ATCC 35580</strain>
    </source>
</reference>
<dbReference type="AlphaFoldDB" id="C8PST8"/>
<proteinExistence type="predicted"/>
<organism evidence="1 2">
    <name type="scientific">Treponema vincentii ATCC 35580</name>
    <dbReference type="NCBI Taxonomy" id="596324"/>
    <lineage>
        <taxon>Bacteria</taxon>
        <taxon>Pseudomonadati</taxon>
        <taxon>Spirochaetota</taxon>
        <taxon>Spirochaetia</taxon>
        <taxon>Spirochaetales</taxon>
        <taxon>Treponemataceae</taxon>
        <taxon>Treponema</taxon>
    </lineage>
</organism>
<dbReference type="EMBL" id="ACYH01000054">
    <property type="protein sequence ID" value="EEV19549.1"/>
    <property type="molecule type" value="Genomic_DNA"/>
</dbReference>
<dbReference type="Proteomes" id="UP000004509">
    <property type="component" value="Unassembled WGS sequence"/>
</dbReference>
<protein>
    <submittedName>
        <fullName evidence="1">Uncharacterized protein</fullName>
    </submittedName>
</protein>
<name>C8PST8_9SPIR</name>
<comment type="caution">
    <text evidence="1">The sequence shown here is derived from an EMBL/GenBank/DDBJ whole genome shotgun (WGS) entry which is preliminary data.</text>
</comment>
<sequence>MYTGFLLPDFVRFFKVFIEKNVRFFKICFHVFMHFFKILSAARHFLPAMFMFYSRIDRIPLM</sequence>
<evidence type="ECO:0000313" key="2">
    <source>
        <dbReference type="Proteomes" id="UP000004509"/>
    </source>
</evidence>
<evidence type="ECO:0000313" key="1">
    <source>
        <dbReference type="EMBL" id="EEV19549.1"/>
    </source>
</evidence>
<accession>C8PST8</accession>